<evidence type="ECO:0000259" key="8">
    <source>
        <dbReference type="SMART" id="SM00085"/>
    </source>
</evidence>
<dbReference type="PANTHER" id="PTHR11716">
    <property type="entry name" value="PHOSPHOLIPASE A2 FAMILY MEMBER"/>
    <property type="match status" value="1"/>
</dbReference>
<feature type="non-terminal residue" evidence="9">
    <location>
        <position position="1"/>
    </location>
</feature>
<dbReference type="GO" id="GO:0005543">
    <property type="term" value="F:phospholipid binding"/>
    <property type="evidence" value="ECO:0007669"/>
    <property type="project" value="TreeGrafter"/>
</dbReference>
<dbReference type="GO" id="GO:0047498">
    <property type="term" value="F:calcium-dependent phospholipase A2 activity"/>
    <property type="evidence" value="ECO:0007669"/>
    <property type="project" value="TreeGrafter"/>
</dbReference>
<dbReference type="SMART" id="SM00085">
    <property type="entry name" value="PA2c"/>
    <property type="match status" value="1"/>
</dbReference>
<evidence type="ECO:0000256" key="1">
    <source>
        <dbReference type="ARBA" id="ARBA00004613"/>
    </source>
</evidence>
<evidence type="ECO:0000313" key="9">
    <source>
        <dbReference type="EMBL" id="KAJ7337961.1"/>
    </source>
</evidence>
<keyword evidence="10" id="KW-1185">Reference proteome</keyword>
<dbReference type="EMBL" id="MU827780">
    <property type="protein sequence ID" value="KAJ7337961.1"/>
    <property type="molecule type" value="Genomic_DNA"/>
</dbReference>
<feature type="disulfide bond" evidence="5">
    <location>
        <begin position="64"/>
        <end position="80"/>
    </location>
</feature>
<comment type="subcellular location">
    <subcellularLocation>
        <location evidence="1">Secreted</location>
    </subcellularLocation>
</comment>
<evidence type="ECO:0000256" key="4">
    <source>
        <dbReference type="PIRSR" id="PIRSR601211-2"/>
    </source>
</evidence>
<dbReference type="EC" id="3.1.1.4" evidence="9"/>
<evidence type="ECO:0000256" key="2">
    <source>
        <dbReference type="ARBA" id="ARBA00022525"/>
    </source>
</evidence>
<evidence type="ECO:0000313" key="10">
    <source>
        <dbReference type="Proteomes" id="UP001163046"/>
    </source>
</evidence>
<dbReference type="Proteomes" id="UP001163046">
    <property type="component" value="Unassembled WGS sequence"/>
</dbReference>
<dbReference type="InterPro" id="IPR001211">
    <property type="entry name" value="PLA2"/>
</dbReference>
<keyword evidence="7" id="KW-0732">Signal</keyword>
<comment type="caution">
    <text evidence="9">The sequence shown here is derived from an EMBL/GenBank/DDBJ whole genome shotgun (WGS) entry which is preliminary data.</text>
</comment>
<feature type="binding site" evidence="4">
    <location>
        <position position="84"/>
    </location>
    <ligand>
        <name>Ca(2+)</name>
        <dbReference type="ChEBI" id="CHEBI:29108"/>
    </ligand>
</feature>
<evidence type="ECO:0000256" key="5">
    <source>
        <dbReference type="PIRSR" id="PIRSR601211-3"/>
    </source>
</evidence>
<dbReference type="PANTHER" id="PTHR11716:SF106">
    <property type="entry name" value="PHOSPHOLIPASE A2 A2-ACTITOXIN-UCS2A-LIKE"/>
    <property type="match status" value="1"/>
</dbReference>
<keyword evidence="4" id="KW-0479">Metal-binding</keyword>
<evidence type="ECO:0000256" key="7">
    <source>
        <dbReference type="SAM" id="SignalP"/>
    </source>
</evidence>
<feature type="binding site" evidence="4">
    <location>
        <position position="67"/>
    </location>
    <ligand>
        <name>Ca(2+)</name>
        <dbReference type="ChEBI" id="CHEBI:29108"/>
    </ligand>
</feature>
<reference evidence="9" key="1">
    <citation type="submission" date="2023-01" db="EMBL/GenBank/DDBJ databases">
        <title>Genome assembly of the deep-sea coral Lophelia pertusa.</title>
        <authorList>
            <person name="Herrera S."/>
            <person name="Cordes E."/>
        </authorList>
    </citation>
    <scope>NUCLEOTIDE SEQUENCE</scope>
    <source>
        <strain evidence="9">USNM1676648</strain>
        <tissue evidence="9">Polyp</tissue>
    </source>
</reference>
<evidence type="ECO:0000256" key="6">
    <source>
        <dbReference type="RuleBase" id="RU003654"/>
    </source>
</evidence>
<feature type="binding site" evidence="4">
    <location>
        <position position="63"/>
    </location>
    <ligand>
        <name>Ca(2+)</name>
        <dbReference type="ChEBI" id="CHEBI:29108"/>
    </ligand>
</feature>
<dbReference type="GO" id="GO:0006644">
    <property type="term" value="P:phospholipid metabolic process"/>
    <property type="evidence" value="ECO:0007669"/>
    <property type="project" value="InterPro"/>
</dbReference>
<feature type="domain" description="Phospholipase A2-like central" evidence="8">
    <location>
        <begin position="38"/>
        <end position="131"/>
    </location>
</feature>
<dbReference type="AlphaFoldDB" id="A0A9W9YFD7"/>
<name>A0A9W9YFD7_9CNID</name>
<dbReference type="GO" id="GO:0005576">
    <property type="term" value="C:extracellular region"/>
    <property type="evidence" value="ECO:0007669"/>
    <property type="project" value="UniProtKB-SubCell"/>
</dbReference>
<keyword evidence="3 5" id="KW-1015">Disulfide bond</keyword>
<gene>
    <name evidence="9" type="primary">PLA2G2F_3</name>
    <name evidence="9" type="ORF">OS493_008128</name>
</gene>
<sequence>MGIKLIVLMSNVLGALVIQNALAESGHEDGCADASKRDLGRFGWMIVYTTRSSPTAFMDYGCYCGPGGNGTAVDDLDRCCKVHDDCYGELQNSERCPENFSVYTSSYTTEWKPTDCKPVSYYGNDEAAECRHRLC</sequence>
<dbReference type="InterPro" id="IPR016090">
    <property type="entry name" value="PLA2-like_dom"/>
</dbReference>
<feature type="signal peptide" evidence="7">
    <location>
        <begin position="1"/>
        <end position="23"/>
    </location>
</feature>
<keyword evidence="4" id="KW-0106">Calcium</keyword>
<dbReference type="Pfam" id="PF00068">
    <property type="entry name" value="Phospholip_A2_1"/>
    <property type="match status" value="1"/>
</dbReference>
<feature type="disulfide bond" evidence="5">
    <location>
        <begin position="86"/>
        <end position="130"/>
    </location>
</feature>
<organism evidence="9 10">
    <name type="scientific">Desmophyllum pertusum</name>
    <dbReference type="NCBI Taxonomy" id="174260"/>
    <lineage>
        <taxon>Eukaryota</taxon>
        <taxon>Metazoa</taxon>
        <taxon>Cnidaria</taxon>
        <taxon>Anthozoa</taxon>
        <taxon>Hexacorallia</taxon>
        <taxon>Scleractinia</taxon>
        <taxon>Caryophylliina</taxon>
        <taxon>Caryophylliidae</taxon>
        <taxon>Desmophyllum</taxon>
    </lineage>
</organism>
<dbReference type="GO" id="GO:0016042">
    <property type="term" value="P:lipid catabolic process"/>
    <property type="evidence" value="ECO:0007669"/>
    <property type="project" value="InterPro"/>
</dbReference>
<keyword evidence="2" id="KW-0964">Secreted</keyword>
<dbReference type="GO" id="GO:0050482">
    <property type="term" value="P:arachidonate secretion"/>
    <property type="evidence" value="ECO:0007669"/>
    <property type="project" value="InterPro"/>
</dbReference>
<keyword evidence="9" id="KW-0378">Hydrolase</keyword>
<feature type="chain" id="PRO_5043893690" evidence="7">
    <location>
        <begin position="24"/>
        <end position="135"/>
    </location>
</feature>
<comment type="cofactor">
    <cofactor evidence="4">
        <name>Ca(2+)</name>
        <dbReference type="ChEBI" id="CHEBI:29108"/>
    </cofactor>
    <text evidence="4">Binds 1 Ca(2+) ion per subunit.</text>
</comment>
<proteinExistence type="inferred from homology"/>
<evidence type="ECO:0000256" key="3">
    <source>
        <dbReference type="ARBA" id="ARBA00023157"/>
    </source>
</evidence>
<comment type="similarity">
    <text evidence="6">Belongs to the phospholipase A2 family.</text>
</comment>
<dbReference type="PRINTS" id="PR00389">
    <property type="entry name" value="PHPHLIPASEA2"/>
</dbReference>
<dbReference type="InterPro" id="IPR036444">
    <property type="entry name" value="PLipase_A2_dom_sf"/>
</dbReference>
<dbReference type="InterPro" id="IPR033113">
    <property type="entry name" value="PLA2_histidine"/>
</dbReference>
<protein>
    <submittedName>
        <fullName evidence="9">Phospholipase A2 (Consuming 1,2-dipalmitoylphosphatidylcholine)</fullName>
        <ecNumber evidence="9">3.1.1.4</ecNumber>
    </submittedName>
</protein>
<dbReference type="OrthoDB" id="5841574at2759"/>
<dbReference type="Gene3D" id="1.20.90.10">
    <property type="entry name" value="Phospholipase A2 domain"/>
    <property type="match status" value="1"/>
</dbReference>
<feature type="binding site" evidence="4">
    <location>
        <position position="65"/>
    </location>
    <ligand>
        <name>Ca(2+)</name>
        <dbReference type="ChEBI" id="CHEBI:29108"/>
    </ligand>
</feature>
<dbReference type="PROSITE" id="PS00118">
    <property type="entry name" value="PA2_HIS"/>
    <property type="match status" value="1"/>
</dbReference>
<accession>A0A9W9YFD7</accession>
<dbReference type="GO" id="GO:0005509">
    <property type="term" value="F:calcium ion binding"/>
    <property type="evidence" value="ECO:0007669"/>
    <property type="project" value="InterPro"/>
</dbReference>
<dbReference type="CDD" id="cd00125">
    <property type="entry name" value="PLA2c"/>
    <property type="match status" value="1"/>
</dbReference>
<dbReference type="SUPFAM" id="SSF48619">
    <property type="entry name" value="Phospholipase A2, PLA2"/>
    <property type="match status" value="1"/>
</dbReference>